<feature type="binding site" evidence="9">
    <location>
        <position position="83"/>
    </location>
    <ligand>
        <name>sn-glycerol 3-phosphate</name>
        <dbReference type="ChEBI" id="CHEBI:57597"/>
    </ligand>
</feature>
<protein>
    <recommendedName>
        <fullName evidence="9">Glycerol kinase</fullName>
        <ecNumber evidence="9">2.7.1.30</ecNumber>
    </recommendedName>
    <alternativeName>
        <fullName evidence="9">ATP:glycerol 3-phosphotransferase</fullName>
    </alternativeName>
    <alternativeName>
        <fullName evidence="9">Glycerokinase</fullName>
        <shortName evidence="9">GK</shortName>
    </alternativeName>
</protein>
<evidence type="ECO:0000313" key="14">
    <source>
        <dbReference type="Proteomes" id="UP000000254"/>
    </source>
</evidence>
<evidence type="ECO:0000256" key="4">
    <source>
        <dbReference type="ARBA" id="ARBA00022741"/>
    </source>
</evidence>
<dbReference type="InterPro" id="IPR000577">
    <property type="entry name" value="Carb_kinase_FGGY"/>
</dbReference>
<feature type="binding site" evidence="9">
    <location>
        <position position="424"/>
    </location>
    <ligand>
        <name>ATP</name>
        <dbReference type="ChEBI" id="CHEBI:30616"/>
    </ligand>
</feature>
<proteinExistence type="inferred from homology"/>
<evidence type="ECO:0000259" key="12">
    <source>
        <dbReference type="Pfam" id="PF02782"/>
    </source>
</evidence>
<organism evidence="13 14">
    <name type="scientific">Staphylothermus marinus (strain ATCC 43588 / DSM 3639 / JCM 9404 / F1)</name>
    <dbReference type="NCBI Taxonomy" id="399550"/>
    <lineage>
        <taxon>Archaea</taxon>
        <taxon>Thermoproteota</taxon>
        <taxon>Thermoprotei</taxon>
        <taxon>Desulfurococcales</taxon>
        <taxon>Desulfurococcaceae</taxon>
        <taxon>Staphylothermus</taxon>
    </lineage>
</organism>
<reference evidence="14" key="1">
    <citation type="journal article" date="2009" name="BMC Genomics">
        <title>The complete genome sequence of Staphylothermus marinus reveals differences in sulfur metabolism among heterotrophic Crenarchaeota.</title>
        <authorList>
            <person name="Anderson I.J."/>
            <person name="Dharmarajan L."/>
            <person name="Rodriguez J."/>
            <person name="Hooper S."/>
            <person name="Porat I."/>
            <person name="Ulrich L.E."/>
            <person name="Elkins J.G."/>
            <person name="Mavromatis K."/>
            <person name="Sun H."/>
            <person name="Land M."/>
            <person name="Lapidus A."/>
            <person name="Lucas S."/>
            <person name="Barry K."/>
            <person name="Huber H."/>
            <person name="Zhulin I.B."/>
            <person name="Whitman W.B."/>
            <person name="Mukhopadhyay B."/>
            <person name="Woese C."/>
            <person name="Bristow J."/>
            <person name="Kyrpides N."/>
        </authorList>
    </citation>
    <scope>NUCLEOTIDE SEQUENCE [LARGE SCALE GENOMIC DNA]</scope>
    <source>
        <strain evidence="14">ATCC 43588 / DSM 3639 / JCM 9404 / F1</strain>
    </source>
</reference>
<feature type="binding site" evidence="9">
    <location>
        <position position="82"/>
    </location>
    <ligand>
        <name>sn-glycerol 3-phosphate</name>
        <dbReference type="ChEBI" id="CHEBI:57597"/>
    </ligand>
</feature>
<feature type="binding site" evidence="9">
    <location>
        <position position="134"/>
    </location>
    <ligand>
        <name>sn-glycerol 3-phosphate</name>
        <dbReference type="ChEBI" id="CHEBI:57597"/>
    </ligand>
</feature>
<name>A3DL67_STAMF</name>
<keyword evidence="5 9" id="KW-0418">Kinase</keyword>
<dbReference type="FunFam" id="3.30.420.40:FF:000008">
    <property type="entry name" value="Glycerol kinase"/>
    <property type="match status" value="1"/>
</dbReference>
<dbReference type="InterPro" id="IPR018485">
    <property type="entry name" value="FGGY_C"/>
</dbReference>
<feature type="binding site" evidence="9">
    <location>
        <position position="321"/>
    </location>
    <ligand>
        <name>ATP</name>
        <dbReference type="ChEBI" id="CHEBI:30616"/>
    </ligand>
</feature>
<feature type="binding site" evidence="9">
    <location>
        <position position="256"/>
    </location>
    <ligand>
        <name>glycerol</name>
        <dbReference type="ChEBI" id="CHEBI:17754"/>
    </ligand>
</feature>
<dbReference type="EC" id="2.7.1.30" evidence="9"/>
<accession>A3DL67</accession>
<keyword evidence="14" id="KW-1185">Reference proteome</keyword>
<feature type="binding site" evidence="9">
    <location>
        <position position="13"/>
    </location>
    <ligand>
        <name>ATP</name>
        <dbReference type="ChEBI" id="CHEBI:30616"/>
    </ligand>
</feature>
<feature type="binding site" evidence="9">
    <location>
        <position position="83"/>
    </location>
    <ligand>
        <name>glycerol</name>
        <dbReference type="ChEBI" id="CHEBI:17754"/>
    </ligand>
</feature>
<feature type="binding site" evidence="9">
    <location>
        <position position="321"/>
    </location>
    <ligand>
        <name>ADP</name>
        <dbReference type="ChEBI" id="CHEBI:456216"/>
    </ligand>
</feature>
<dbReference type="Gene3D" id="3.30.420.40">
    <property type="match status" value="2"/>
</dbReference>
<evidence type="ECO:0000256" key="9">
    <source>
        <dbReference type="HAMAP-Rule" id="MF_00186"/>
    </source>
</evidence>
<dbReference type="PROSITE" id="PS00445">
    <property type="entry name" value="FGGY_KINASES_2"/>
    <property type="match status" value="1"/>
</dbReference>
<dbReference type="GeneID" id="4906620"/>
<dbReference type="InterPro" id="IPR043129">
    <property type="entry name" value="ATPase_NBD"/>
</dbReference>
<dbReference type="RefSeq" id="WP_011838568.1">
    <property type="nucleotide sequence ID" value="NC_009033.1"/>
</dbReference>
<reference evidence="13 14" key="2">
    <citation type="journal article" date="2009" name="Stand. Genomic Sci.">
        <title>Complete genome sequence of Staphylothermus marinus Stetter and Fiala 1986 type strain F1.</title>
        <authorList>
            <person name="Anderson I.J."/>
            <person name="Sun H."/>
            <person name="Lapidus A."/>
            <person name="Copeland A."/>
            <person name="Glavina Del Rio T."/>
            <person name="Tice H."/>
            <person name="Dalin E."/>
            <person name="Lucas S."/>
            <person name="Barry K."/>
            <person name="Land M."/>
            <person name="Richardson P."/>
            <person name="Huber H."/>
            <person name="Kyrpides N.C."/>
        </authorList>
    </citation>
    <scope>NUCLEOTIDE SEQUENCE [LARGE SCALE GENOMIC DNA]</scope>
    <source>
        <strain evidence="14">ATCC 43588 / DSM 3639 / JCM 9404 / F1</strain>
    </source>
</reference>
<evidence type="ECO:0000256" key="10">
    <source>
        <dbReference type="RuleBase" id="RU003733"/>
    </source>
</evidence>
<dbReference type="PANTHER" id="PTHR10196">
    <property type="entry name" value="SUGAR KINASE"/>
    <property type="match status" value="1"/>
</dbReference>
<dbReference type="EMBL" id="CP000575">
    <property type="protein sequence ID" value="ABN69377.1"/>
    <property type="molecule type" value="Genomic_DNA"/>
</dbReference>
<dbReference type="PANTHER" id="PTHR10196:SF69">
    <property type="entry name" value="GLYCEROL KINASE"/>
    <property type="match status" value="1"/>
</dbReference>
<dbReference type="HAMAP" id="MF_00186">
    <property type="entry name" value="Glycerol_kin"/>
    <property type="match status" value="1"/>
</dbReference>
<evidence type="ECO:0000256" key="6">
    <source>
        <dbReference type="ARBA" id="ARBA00022798"/>
    </source>
</evidence>
<dbReference type="HOGENOM" id="CLU_009281_2_3_2"/>
<dbReference type="NCBIfam" id="NF000756">
    <property type="entry name" value="PRK00047.1"/>
    <property type="match status" value="1"/>
</dbReference>
<dbReference type="GO" id="GO:0004370">
    <property type="term" value="F:glycerol kinase activity"/>
    <property type="evidence" value="ECO:0007669"/>
    <property type="project" value="UniProtKB-UniRule"/>
</dbReference>
<dbReference type="eggNOG" id="arCOG00024">
    <property type="taxonomic scope" value="Archaea"/>
</dbReference>
<feature type="binding site" evidence="9">
    <location>
        <position position="16"/>
    </location>
    <ligand>
        <name>ADP</name>
        <dbReference type="ChEBI" id="CHEBI:456216"/>
    </ligand>
</feature>
<dbReference type="CDD" id="cd07769">
    <property type="entry name" value="ASKHA_NBD_FGGY_GK"/>
    <property type="match status" value="1"/>
</dbReference>
<feature type="binding site" evidence="9">
    <location>
        <position position="12"/>
    </location>
    <ligand>
        <name>ATP</name>
        <dbReference type="ChEBI" id="CHEBI:30616"/>
    </ligand>
</feature>
<dbReference type="STRING" id="399550.Smar_0264"/>
<dbReference type="PIRSF" id="PIRSF000538">
    <property type="entry name" value="GlpK"/>
    <property type="match status" value="1"/>
</dbReference>
<dbReference type="InterPro" id="IPR005999">
    <property type="entry name" value="Glycerol_kin"/>
</dbReference>
<comment type="catalytic activity">
    <reaction evidence="8 9">
        <text>glycerol + ATP = sn-glycerol 3-phosphate + ADP + H(+)</text>
        <dbReference type="Rhea" id="RHEA:21644"/>
        <dbReference type="ChEBI" id="CHEBI:15378"/>
        <dbReference type="ChEBI" id="CHEBI:17754"/>
        <dbReference type="ChEBI" id="CHEBI:30616"/>
        <dbReference type="ChEBI" id="CHEBI:57597"/>
        <dbReference type="ChEBI" id="CHEBI:456216"/>
        <dbReference type="EC" id="2.7.1.30"/>
    </reaction>
</comment>
<feature type="domain" description="Carbohydrate kinase FGGY C-terminal" evidence="12">
    <location>
        <begin position="272"/>
        <end position="462"/>
    </location>
</feature>
<feature type="binding site" evidence="9">
    <location>
        <position position="12"/>
    </location>
    <ligand>
        <name>sn-glycerol 3-phosphate</name>
        <dbReference type="ChEBI" id="CHEBI:57597"/>
    </ligand>
</feature>
<evidence type="ECO:0000256" key="3">
    <source>
        <dbReference type="ARBA" id="ARBA00022679"/>
    </source>
</evidence>
<keyword evidence="3 9" id="KW-0808">Transferase</keyword>
<dbReference type="GO" id="GO:0019563">
    <property type="term" value="P:glycerol catabolic process"/>
    <property type="evidence" value="ECO:0007669"/>
    <property type="project" value="UniProtKB-UniRule"/>
</dbReference>
<keyword evidence="7 9" id="KW-0067">ATP-binding</keyword>
<feature type="binding site" evidence="9">
    <location>
        <position position="82"/>
    </location>
    <ligand>
        <name>glycerol</name>
        <dbReference type="ChEBI" id="CHEBI:17754"/>
    </ligand>
</feature>
<evidence type="ECO:0000259" key="11">
    <source>
        <dbReference type="Pfam" id="PF00370"/>
    </source>
</evidence>
<evidence type="ECO:0000256" key="2">
    <source>
        <dbReference type="ARBA" id="ARBA00009156"/>
    </source>
</evidence>
<dbReference type="InterPro" id="IPR018483">
    <property type="entry name" value="Carb_kinase_FGGY_CS"/>
</dbReference>
<feature type="binding site" evidence="9">
    <location>
        <position position="424"/>
    </location>
    <ligand>
        <name>ADP</name>
        <dbReference type="ChEBI" id="CHEBI:456216"/>
    </ligand>
</feature>
<feature type="binding site" evidence="9">
    <location>
        <position position="255"/>
    </location>
    <ligand>
        <name>glycerol</name>
        <dbReference type="ChEBI" id="CHEBI:17754"/>
    </ligand>
</feature>
<feature type="binding site" evidence="9">
    <location>
        <position position="255"/>
    </location>
    <ligand>
        <name>sn-glycerol 3-phosphate</name>
        <dbReference type="ChEBI" id="CHEBI:57597"/>
    </ligand>
</feature>
<comment type="caution">
    <text evidence="9">Lacks conserved residue(s) required for the propagation of feature annotation.</text>
</comment>
<feature type="binding site" evidence="9">
    <location>
        <position position="134"/>
    </location>
    <ligand>
        <name>glycerol</name>
        <dbReference type="ChEBI" id="CHEBI:17754"/>
    </ligand>
</feature>
<dbReference type="UniPathway" id="UPA00618">
    <property type="reaction ID" value="UER00672"/>
</dbReference>
<dbReference type="NCBIfam" id="TIGR01311">
    <property type="entry name" value="glycerol_kin"/>
    <property type="match status" value="1"/>
</dbReference>
<feature type="binding site" evidence="9">
    <location>
        <position position="277"/>
    </location>
    <ligand>
        <name>ATP</name>
        <dbReference type="ChEBI" id="CHEBI:30616"/>
    </ligand>
</feature>
<comment type="pathway">
    <text evidence="1 9">Polyol metabolism; glycerol degradation via glycerol kinase pathway; sn-glycerol 3-phosphate from glycerol: step 1/1.</text>
</comment>
<dbReference type="AlphaFoldDB" id="A3DL67"/>
<evidence type="ECO:0000256" key="5">
    <source>
        <dbReference type="ARBA" id="ARBA00022777"/>
    </source>
</evidence>
<dbReference type="Proteomes" id="UP000000254">
    <property type="component" value="Chromosome"/>
</dbReference>
<dbReference type="Pfam" id="PF02782">
    <property type="entry name" value="FGGY_C"/>
    <property type="match status" value="1"/>
</dbReference>
<gene>
    <name evidence="9" type="primary">glpK</name>
    <name evidence="13" type="ordered locus">Smar_0264</name>
</gene>
<keyword evidence="6 9" id="KW-0319">Glycerol metabolism</keyword>
<feature type="binding site" evidence="9">
    <location>
        <position position="277"/>
    </location>
    <ligand>
        <name>ADP</name>
        <dbReference type="ChEBI" id="CHEBI:456216"/>
    </ligand>
</feature>
<dbReference type="SMR" id="A3DL67"/>
<dbReference type="InterPro" id="IPR018484">
    <property type="entry name" value="FGGY_N"/>
</dbReference>
<evidence type="ECO:0000256" key="8">
    <source>
        <dbReference type="ARBA" id="ARBA00052101"/>
    </source>
</evidence>
<comment type="function">
    <text evidence="9">Key enzyme in the regulation of glycerol uptake and metabolism. Catalyzes the phosphorylation of glycerol to yield sn-glycerol 3-phosphate.</text>
</comment>
<evidence type="ECO:0000313" key="13">
    <source>
        <dbReference type="EMBL" id="ABN69377.1"/>
    </source>
</evidence>
<keyword evidence="4 9" id="KW-0547">Nucleotide-binding</keyword>
<evidence type="ECO:0000256" key="1">
    <source>
        <dbReference type="ARBA" id="ARBA00005190"/>
    </source>
</evidence>
<dbReference type="PROSITE" id="PS00933">
    <property type="entry name" value="FGGY_KINASES_1"/>
    <property type="match status" value="1"/>
</dbReference>
<dbReference type="SUPFAM" id="SSF53067">
    <property type="entry name" value="Actin-like ATPase domain"/>
    <property type="match status" value="2"/>
</dbReference>
<feature type="binding site" evidence="9">
    <location>
        <position position="12"/>
    </location>
    <ligand>
        <name>ADP</name>
        <dbReference type="ChEBI" id="CHEBI:456216"/>
    </ligand>
</feature>
<dbReference type="GO" id="GO:0005829">
    <property type="term" value="C:cytosol"/>
    <property type="evidence" value="ECO:0007669"/>
    <property type="project" value="TreeGrafter"/>
</dbReference>
<feature type="domain" description="Carbohydrate kinase FGGY N-terminal" evidence="11">
    <location>
        <begin position="4"/>
        <end position="262"/>
    </location>
</feature>
<feature type="binding site" evidence="9">
    <location>
        <position position="428"/>
    </location>
    <ligand>
        <name>ADP</name>
        <dbReference type="ChEBI" id="CHEBI:456216"/>
    </ligand>
</feature>
<dbReference type="FunFam" id="3.30.420.40:FF:000007">
    <property type="entry name" value="Glycerol kinase"/>
    <property type="match status" value="1"/>
</dbReference>
<comment type="similarity">
    <text evidence="2 9 10">Belongs to the FGGY kinase family.</text>
</comment>
<dbReference type="GO" id="GO:0005524">
    <property type="term" value="F:ATP binding"/>
    <property type="evidence" value="ECO:0007669"/>
    <property type="project" value="UniProtKB-UniRule"/>
</dbReference>
<evidence type="ECO:0000256" key="7">
    <source>
        <dbReference type="ARBA" id="ARBA00022840"/>
    </source>
</evidence>
<dbReference type="KEGG" id="smr:Smar_0264"/>
<feature type="binding site" evidence="9">
    <location>
        <position position="325"/>
    </location>
    <ligand>
        <name>ATP</name>
        <dbReference type="ChEBI" id="CHEBI:30616"/>
    </ligand>
</feature>
<dbReference type="GO" id="GO:0006072">
    <property type="term" value="P:glycerol-3-phosphate metabolic process"/>
    <property type="evidence" value="ECO:0007669"/>
    <property type="project" value="InterPro"/>
</dbReference>
<dbReference type="Pfam" id="PF00370">
    <property type="entry name" value="FGGY_N"/>
    <property type="match status" value="1"/>
</dbReference>
<sequence length="524" mass="59189">MPRYILVVDQGTTGTRAVLYDNEGRIINYSYREHRQIYPRPGWVEHDPLEIWRNTVYVMKDAVKLSEIDPSDIVSVGITNQRETTIVWDKATGKPIYNAIVWQDTRTINYCKSLIEKGLSKFVHEKTGLTISTYFSASKIKWILDNIPGARDRAEHGEILFGTIDTWIIWNMTRGTRDHLTPDRGGAHVIDYSNASRTMLFDIVNHRWSIELLEKMRIPYEILPVVVPSSSRKPYGYMNKDILGEEIPIHGDLGDQQAALVGQTCFRRGEMKSTYGTGTFMLLNTGDKPVHSSKGLLTTIGYVFEGYDPVYALEGSVAISGAAIQWLRDNLRIIRDPSETEKLAGKTGEIGSGGVYFVPAFSGLYAPYWDMTARGLIIGLTRYTRIEHIVHAVLEAIAYQVRDVYEAMIKDAGIVINMLKVDGGATKNNYLMQLQANILGIPVLRPRNIETTSLGAAFAAGLGAGLWRNIDELRKLWVLDKEFKPIWSKEKREKLYSGWRSAVKRAMKWLDEVGELPGSGAYWE</sequence>
<dbReference type="OrthoDB" id="26592at2157"/>